<comment type="subcellular location">
    <subcellularLocation>
        <location evidence="12">Cytoplasm</location>
    </subcellularLocation>
</comment>
<dbReference type="OrthoDB" id="9775849at2"/>
<dbReference type="UniPathway" id="UPA00916">
    <property type="reaction ID" value="UER00889"/>
</dbReference>
<comment type="cofactor">
    <cofactor evidence="12">
        <name>Mg(2+)</name>
        <dbReference type="ChEBI" id="CHEBI:18420"/>
    </cofactor>
    <text evidence="12">Requires a divalent cation, most likely magnesium in vivo, as an electrophilic catalyst to aid phosphoryl group transfer. It is the chelate of the metal and the nucleotide that is the actual substrate.</text>
</comment>
<keyword evidence="9 12" id="KW-0460">Magnesium</keyword>
<reference evidence="14 15" key="1">
    <citation type="submission" date="2018-07" db="EMBL/GenBank/DDBJ databases">
        <title>Genome sequences of six Lactobacillus spp. isolated from bumble bee guts.</title>
        <authorList>
            <person name="Motta E.V.S."/>
            <person name="Moran N.A."/>
        </authorList>
    </citation>
    <scope>NUCLEOTIDE SEQUENCE [LARGE SCALE GENOMIC DNA]</scope>
    <source>
        <strain evidence="14 15">BI-1.1</strain>
    </source>
</reference>
<keyword evidence="12" id="KW-0963">Cytoplasm</keyword>
<feature type="binding site" evidence="12">
    <location>
        <begin position="253"/>
        <end position="254"/>
    </location>
    <ligand>
        <name>ATP</name>
        <dbReference type="ChEBI" id="CHEBI:30616"/>
    </ligand>
</feature>
<dbReference type="GO" id="GO:0005524">
    <property type="term" value="F:ATP binding"/>
    <property type="evidence" value="ECO:0007669"/>
    <property type="project" value="UniProtKB-UniRule"/>
</dbReference>
<dbReference type="EC" id="2.7.1.15" evidence="2 12"/>
<evidence type="ECO:0000256" key="8">
    <source>
        <dbReference type="ARBA" id="ARBA00022840"/>
    </source>
</evidence>
<evidence type="ECO:0000256" key="3">
    <source>
        <dbReference type="ARBA" id="ARBA00016943"/>
    </source>
</evidence>
<keyword evidence="10 12" id="KW-0630">Potassium</keyword>
<dbReference type="CDD" id="cd01174">
    <property type="entry name" value="ribokinase"/>
    <property type="match status" value="1"/>
</dbReference>
<evidence type="ECO:0000259" key="13">
    <source>
        <dbReference type="Pfam" id="PF00294"/>
    </source>
</evidence>
<comment type="caution">
    <text evidence="12">Lacks conserved residue(s) required for the propagation of feature annotation.</text>
</comment>
<dbReference type="GO" id="GO:0019303">
    <property type="term" value="P:D-ribose catabolic process"/>
    <property type="evidence" value="ECO:0007669"/>
    <property type="project" value="UniProtKB-UniRule"/>
</dbReference>
<evidence type="ECO:0000256" key="2">
    <source>
        <dbReference type="ARBA" id="ARBA00012035"/>
    </source>
</evidence>
<dbReference type="Proteomes" id="UP000284109">
    <property type="component" value="Unassembled WGS sequence"/>
</dbReference>
<evidence type="ECO:0000256" key="6">
    <source>
        <dbReference type="ARBA" id="ARBA00022741"/>
    </source>
</evidence>
<comment type="activity regulation">
    <text evidence="12">Activated by a monovalent cation that binds near, but not in, the active site. The most likely occupant of the site in vivo is potassium. Ion binding induces a conformational change that may alter substrate affinity.</text>
</comment>
<dbReference type="InterPro" id="IPR011611">
    <property type="entry name" value="PfkB_dom"/>
</dbReference>
<dbReference type="InterPro" id="IPR002139">
    <property type="entry name" value="Ribo/fructo_kinase"/>
</dbReference>
<keyword evidence="11 12" id="KW-0119">Carbohydrate metabolism</keyword>
<dbReference type="EMBL" id="QOCR01000001">
    <property type="protein sequence ID" value="RHW52227.1"/>
    <property type="molecule type" value="Genomic_DNA"/>
</dbReference>
<evidence type="ECO:0000256" key="1">
    <source>
        <dbReference type="ARBA" id="ARBA00005380"/>
    </source>
</evidence>
<keyword evidence="8 12" id="KW-0067">ATP-binding</keyword>
<feature type="binding site" evidence="12">
    <location>
        <begin position="221"/>
        <end position="226"/>
    </location>
    <ligand>
        <name>ATP</name>
        <dbReference type="ChEBI" id="CHEBI:30616"/>
    </ligand>
</feature>
<feature type="binding site" evidence="12">
    <location>
        <position position="285"/>
    </location>
    <ligand>
        <name>K(+)</name>
        <dbReference type="ChEBI" id="CHEBI:29103"/>
    </ligand>
</feature>
<feature type="binding site" evidence="12">
    <location>
        <position position="248"/>
    </location>
    <ligand>
        <name>K(+)</name>
        <dbReference type="ChEBI" id="CHEBI:29103"/>
    </ligand>
</feature>
<dbReference type="NCBIfam" id="TIGR02152">
    <property type="entry name" value="D_ribokin_bact"/>
    <property type="match status" value="1"/>
</dbReference>
<feature type="binding site" evidence="12">
    <location>
        <position position="254"/>
    </location>
    <ligand>
        <name>substrate</name>
    </ligand>
</feature>
<dbReference type="HAMAP" id="MF_01987">
    <property type="entry name" value="Ribokinase"/>
    <property type="match status" value="1"/>
</dbReference>
<feature type="binding site" evidence="12">
    <location>
        <position position="140"/>
    </location>
    <ligand>
        <name>substrate</name>
    </ligand>
</feature>
<feature type="binding site" evidence="12">
    <location>
        <begin position="11"/>
        <end position="13"/>
    </location>
    <ligand>
        <name>substrate</name>
    </ligand>
</feature>
<comment type="subunit">
    <text evidence="12">Homodimer.</text>
</comment>
<feature type="binding site" evidence="12">
    <location>
        <position position="185"/>
    </location>
    <ligand>
        <name>ATP</name>
        <dbReference type="ChEBI" id="CHEBI:30616"/>
    </ligand>
</feature>
<keyword evidence="7 12" id="KW-0418">Kinase</keyword>
<comment type="similarity">
    <text evidence="12">Belongs to the carbohydrate kinase PfkB family. Ribokinase subfamily.</text>
</comment>
<keyword evidence="4 12" id="KW-0808">Transferase</keyword>
<evidence type="ECO:0000256" key="5">
    <source>
        <dbReference type="ARBA" id="ARBA00022723"/>
    </source>
</evidence>
<feature type="binding site" evidence="12">
    <location>
        <position position="279"/>
    </location>
    <ligand>
        <name>ATP</name>
        <dbReference type="ChEBI" id="CHEBI:30616"/>
    </ligand>
</feature>
<evidence type="ECO:0000313" key="14">
    <source>
        <dbReference type="EMBL" id="RHW52227.1"/>
    </source>
</evidence>
<dbReference type="GO" id="GO:0046872">
    <property type="term" value="F:metal ion binding"/>
    <property type="evidence" value="ECO:0007669"/>
    <property type="project" value="UniProtKB-KW"/>
</dbReference>
<feature type="domain" description="Carbohydrate kinase PfkB" evidence="13">
    <location>
        <begin position="1"/>
        <end position="296"/>
    </location>
</feature>
<comment type="similarity">
    <text evidence="1">Belongs to the carbohydrate kinase pfkB family.</text>
</comment>
<feature type="binding site" evidence="12">
    <location>
        <begin position="39"/>
        <end position="43"/>
    </location>
    <ligand>
        <name>substrate</name>
    </ligand>
</feature>
<comment type="function">
    <text evidence="12">Catalyzes the phosphorylation of ribose at O-5 in a reaction requiring ATP and magnesium. The resulting D-ribose-5-phosphate can then be used either for sythesis of nucleotides, histidine, and tryptophan, or as a component of the pentose phosphate pathway.</text>
</comment>
<feature type="active site" description="Proton acceptor" evidence="12">
    <location>
        <position position="254"/>
    </location>
</feature>
<feature type="binding site" evidence="12">
    <location>
        <position position="288"/>
    </location>
    <ligand>
        <name>K(+)</name>
        <dbReference type="ChEBI" id="CHEBI:29103"/>
    </ligand>
</feature>
<organism evidence="14 15">
    <name type="scientific">Bombilactobacillus bombi</name>
    <dbReference type="NCBI Taxonomy" id="1303590"/>
    <lineage>
        <taxon>Bacteria</taxon>
        <taxon>Bacillati</taxon>
        <taxon>Bacillota</taxon>
        <taxon>Bacilli</taxon>
        <taxon>Lactobacillales</taxon>
        <taxon>Lactobacillaceae</taxon>
        <taxon>Bombilactobacillus</taxon>
    </lineage>
</organism>
<evidence type="ECO:0000256" key="12">
    <source>
        <dbReference type="HAMAP-Rule" id="MF_01987"/>
    </source>
</evidence>
<dbReference type="PANTHER" id="PTHR10584">
    <property type="entry name" value="SUGAR KINASE"/>
    <property type="match status" value="1"/>
</dbReference>
<proteinExistence type="inferred from homology"/>
<evidence type="ECO:0000256" key="10">
    <source>
        <dbReference type="ARBA" id="ARBA00022958"/>
    </source>
</evidence>
<comment type="caution">
    <text evidence="14">The sequence shown here is derived from an EMBL/GenBank/DDBJ whole genome shotgun (WGS) entry which is preliminary data.</text>
</comment>
<dbReference type="Pfam" id="PF00294">
    <property type="entry name" value="PfkB"/>
    <property type="match status" value="1"/>
</dbReference>
<evidence type="ECO:0000256" key="11">
    <source>
        <dbReference type="ARBA" id="ARBA00023277"/>
    </source>
</evidence>
<feature type="binding site" evidence="12">
    <location>
        <position position="290"/>
    </location>
    <ligand>
        <name>K(+)</name>
        <dbReference type="ChEBI" id="CHEBI:29103"/>
    </ligand>
</feature>
<dbReference type="PRINTS" id="PR00990">
    <property type="entry name" value="RIBOKINASE"/>
</dbReference>
<dbReference type="AlphaFoldDB" id="A0A3R6V0A2"/>
<dbReference type="PANTHER" id="PTHR10584:SF166">
    <property type="entry name" value="RIBOKINASE"/>
    <property type="match status" value="1"/>
</dbReference>
<dbReference type="Gene3D" id="3.40.1190.20">
    <property type="match status" value="1"/>
</dbReference>
<evidence type="ECO:0000313" key="15">
    <source>
        <dbReference type="Proteomes" id="UP000284109"/>
    </source>
</evidence>
<sequence length="306" mass="32744">MTTVTVIGSINLDRNIRVVRAPQAGETIHTKEIFSAAGGKGANQAVASQRSGAQTNFIGAIGDDEAGKSMFDLLKREKMNVNGIKIISNQTTGQAYIIVDDAGENRIMIHSGANMLFEPDYVQTQASLIEASDFVIAQFESPVDSTIKAFEIARQSGVKTILNPAPAMEHVPNELLAVTDLIVPNETETETLTGIKVTDLDSMQKSAQYFHNLGIKAVIITIGSKGAFYDVDHQGSGIVPAFKVKAVDTTAAGDTFIGALCSVLQKDFNNLPAAIKYGNRASSLTVQRFGAQPAIPFKQEIIDAKN</sequence>
<protein>
    <recommendedName>
        <fullName evidence="3 12">Ribokinase</fullName>
        <shortName evidence="12">RK</shortName>
        <ecNumber evidence="2 12">2.7.1.15</ecNumber>
    </recommendedName>
</protein>
<dbReference type="InterPro" id="IPR002173">
    <property type="entry name" value="Carboh/pur_kinase_PfkB_CS"/>
</dbReference>
<dbReference type="SUPFAM" id="SSF53613">
    <property type="entry name" value="Ribokinase-like"/>
    <property type="match status" value="1"/>
</dbReference>
<evidence type="ECO:0000256" key="4">
    <source>
        <dbReference type="ARBA" id="ARBA00022679"/>
    </source>
</evidence>
<dbReference type="GO" id="GO:0004747">
    <property type="term" value="F:ribokinase activity"/>
    <property type="evidence" value="ECO:0007669"/>
    <property type="project" value="UniProtKB-UniRule"/>
</dbReference>
<dbReference type="InterPro" id="IPR011877">
    <property type="entry name" value="Ribokinase"/>
</dbReference>
<gene>
    <name evidence="12 14" type="primary">rbsK</name>
    <name evidence="14" type="ORF">DS831_02555</name>
</gene>
<name>A0A3R6V0A2_9LACO</name>
<dbReference type="GO" id="GO:0005829">
    <property type="term" value="C:cytosol"/>
    <property type="evidence" value="ECO:0007669"/>
    <property type="project" value="TreeGrafter"/>
</dbReference>
<keyword evidence="15" id="KW-1185">Reference proteome</keyword>
<evidence type="ECO:0000256" key="7">
    <source>
        <dbReference type="ARBA" id="ARBA00022777"/>
    </source>
</evidence>
<dbReference type="RefSeq" id="WP_118900072.1">
    <property type="nucleotide sequence ID" value="NZ_QOCR01000001.1"/>
</dbReference>
<accession>A0A3R6V0A2</accession>
<evidence type="ECO:0000256" key="9">
    <source>
        <dbReference type="ARBA" id="ARBA00022842"/>
    </source>
</evidence>
<dbReference type="InterPro" id="IPR029056">
    <property type="entry name" value="Ribokinase-like"/>
</dbReference>
<comment type="catalytic activity">
    <reaction evidence="12">
        <text>D-ribose + ATP = D-ribose 5-phosphate + ADP + H(+)</text>
        <dbReference type="Rhea" id="RHEA:13697"/>
        <dbReference type="ChEBI" id="CHEBI:15378"/>
        <dbReference type="ChEBI" id="CHEBI:30616"/>
        <dbReference type="ChEBI" id="CHEBI:47013"/>
        <dbReference type="ChEBI" id="CHEBI:78346"/>
        <dbReference type="ChEBI" id="CHEBI:456216"/>
        <dbReference type="EC" id="2.7.1.15"/>
    </reaction>
</comment>
<feature type="binding site" evidence="12">
    <location>
        <position position="250"/>
    </location>
    <ligand>
        <name>K(+)</name>
        <dbReference type="ChEBI" id="CHEBI:29103"/>
    </ligand>
</feature>
<keyword evidence="6 12" id="KW-0547">Nucleotide-binding</keyword>
<comment type="pathway">
    <text evidence="12">Carbohydrate metabolism; D-ribose degradation; D-ribose 5-phosphate from beta-D-ribopyranose: step 2/2.</text>
</comment>
<dbReference type="PROSITE" id="PS00583">
    <property type="entry name" value="PFKB_KINASES_1"/>
    <property type="match status" value="1"/>
</dbReference>
<keyword evidence="5 12" id="KW-0479">Metal-binding</keyword>